<sequence length="311" mass="34362">MDLASAGLVQEVPCITDDLKNPCFTHEVVNATDECFRPFGLEVIKVDLHKECRRNEHCLRIKPGRESFTLGLCTAIEILVAARVFGIKVQATIAWSKTVSNPGGPTDIILGWDASLFKPQRRVLAAFRPLPRDFKHSIQLAGMANYRPSQLVSGRQRDLLFQGELDTPQTEPDKGKNFTLVTEMESPFDDVSATVVETPHHPQATSPSRLRPQLPCITCTGSIVIILDAPSSPSLAQLLRRPTLLPVSPPVSSSAGFRGNPAQAVAHLLLCDRAKHEFLNFALKTSDKIAHHGRRHDTPRLPLRNPRLLCK</sequence>
<keyword evidence="2" id="KW-1185">Reference proteome</keyword>
<evidence type="ECO:0000313" key="2">
    <source>
        <dbReference type="Proteomes" id="UP001148629"/>
    </source>
</evidence>
<protein>
    <submittedName>
        <fullName evidence="1">Uncharacterized protein</fullName>
    </submittedName>
</protein>
<organism evidence="1 2">
    <name type="scientific">Fusarium decemcellulare</name>
    <dbReference type="NCBI Taxonomy" id="57161"/>
    <lineage>
        <taxon>Eukaryota</taxon>
        <taxon>Fungi</taxon>
        <taxon>Dikarya</taxon>
        <taxon>Ascomycota</taxon>
        <taxon>Pezizomycotina</taxon>
        <taxon>Sordariomycetes</taxon>
        <taxon>Hypocreomycetidae</taxon>
        <taxon>Hypocreales</taxon>
        <taxon>Nectriaceae</taxon>
        <taxon>Fusarium</taxon>
        <taxon>Fusarium decemcellulare species complex</taxon>
    </lineage>
</organism>
<accession>A0ACC1RW33</accession>
<dbReference type="Proteomes" id="UP001148629">
    <property type="component" value="Unassembled WGS sequence"/>
</dbReference>
<reference evidence="1" key="1">
    <citation type="submission" date="2022-08" db="EMBL/GenBank/DDBJ databases">
        <title>Genome Sequence of Fusarium decemcellulare.</title>
        <authorList>
            <person name="Buettner E."/>
        </authorList>
    </citation>
    <scope>NUCLEOTIDE SEQUENCE</scope>
    <source>
        <strain evidence="1">Babe19</strain>
    </source>
</reference>
<evidence type="ECO:0000313" key="1">
    <source>
        <dbReference type="EMBL" id="KAJ3526957.1"/>
    </source>
</evidence>
<name>A0ACC1RW33_9HYPO</name>
<comment type="caution">
    <text evidence="1">The sequence shown here is derived from an EMBL/GenBank/DDBJ whole genome shotgun (WGS) entry which is preliminary data.</text>
</comment>
<dbReference type="EMBL" id="JANRMS010001640">
    <property type="protein sequence ID" value="KAJ3526957.1"/>
    <property type="molecule type" value="Genomic_DNA"/>
</dbReference>
<proteinExistence type="predicted"/>
<gene>
    <name evidence="1" type="ORF">NM208_g10942</name>
</gene>